<feature type="compositionally biased region" description="Basic and acidic residues" evidence="1">
    <location>
        <begin position="395"/>
        <end position="422"/>
    </location>
</feature>
<feature type="region of interest" description="Disordered" evidence="1">
    <location>
        <begin position="320"/>
        <end position="431"/>
    </location>
</feature>
<feature type="compositionally biased region" description="Polar residues" evidence="1">
    <location>
        <begin position="183"/>
        <end position="193"/>
    </location>
</feature>
<comment type="caution">
    <text evidence="3">The sequence shown here is derived from an EMBL/GenBank/DDBJ whole genome shotgun (WGS) entry which is preliminary data.</text>
</comment>
<evidence type="ECO:0000313" key="3">
    <source>
        <dbReference type="EMBL" id="KRX00740.1"/>
    </source>
</evidence>
<feature type="compositionally biased region" description="Basic and acidic residues" evidence="1">
    <location>
        <begin position="349"/>
        <end position="373"/>
    </location>
</feature>
<sequence length="845" mass="99288">MSTLQHTQDNLILFSSDSDSDKEEKLPEIVKIKYSNNSQKNKQVDQSAYLDSTTQPSYFMDNNSKVINKNSSSQNQRSSQDSLNKNNNDLNQENYTQLEHKETQQIQNDKQIIDQLRQAEMNSLFSRLRQQRQMTKKLAYKQQKQELKKQQELFKQKTNIQNSKLNQQSEDLYKQFNSYHTSKKNNNFQTVNKINAKDNGSVSGESDSSDENEESEIKDVIISQQNQNQKKNKQLNDTDEMIEEEIQQYSKDIFQQNSQIIFDLVTQSDRNIDIPSDQKYNLNFKEQSDYESQRNIKHFSKQSTIEKNMKSKKNSLAIISDQNRVDPEQKKFKQQNSIDKHFNSININQKEKQIEYNNRDYDQDKQNDNKQENNDEQNQTRSKSFSSLKTQEITNKIDKPEIVQEQKNENNDFQKEKIKQSNDEDDDDDDINEEINEESAVSKIQNYQQQKIKNIPTPANLTPQVSQIQEIKQKKCEAQVYKPPKQLDSLKGYLYKVSPIGLVGLQKRYAVLENKIFTYYKNEKSKKQLGSLNFNQVSCDILFYTGEKENDKFLKIDVKNSTKFFIFKSYPNDQPIEKWYFTLLEHVNQSSGNYNNLTNLLGTKRFWREKRISNFDFINNTQTGDLLLFRGKGFIPKTQRFFTGAEYDHVALILKKYGTNDIVLLESTGNNGVGMISWKGFTKYRFQRLYDKLVVRHLDYKRTDKFLDMLNNFIQFSVKKKYKFGLSHLVAKKAKKNEESLDNSKRTFFCSELIASAYKLLGLLPENISSSYYWPGSFSSCKELPLQNGAKLSEEYLIDFSIQPDMLEEPPSPVRKRLQLEEEKMKKKKKQNKKSKNSENKYVVN</sequence>
<feature type="region of interest" description="Disordered" evidence="1">
    <location>
        <begin position="35"/>
        <end position="90"/>
    </location>
</feature>
<feature type="compositionally biased region" description="Basic residues" evidence="1">
    <location>
        <begin position="826"/>
        <end position="835"/>
    </location>
</feature>
<dbReference type="AlphaFoldDB" id="A0A0V0QEW6"/>
<dbReference type="SUPFAM" id="SSF50729">
    <property type="entry name" value="PH domain-like"/>
    <property type="match status" value="1"/>
</dbReference>
<feature type="region of interest" description="Disordered" evidence="1">
    <location>
        <begin position="183"/>
        <end position="215"/>
    </location>
</feature>
<dbReference type="InParanoid" id="A0A0V0QEW6"/>
<feature type="compositionally biased region" description="Polar residues" evidence="1">
    <location>
        <begin position="380"/>
        <end position="394"/>
    </location>
</feature>
<dbReference type="Gene3D" id="3.90.1720.10">
    <property type="entry name" value="endopeptidase domain like (from Nostoc punctiforme)"/>
    <property type="match status" value="1"/>
</dbReference>
<dbReference type="SUPFAM" id="SSF54001">
    <property type="entry name" value="Cysteine proteinases"/>
    <property type="match status" value="1"/>
</dbReference>
<dbReference type="PANTHER" id="PTHR47112:SF1">
    <property type="entry name" value="PX DOMAIN-CONTAINING PROTEIN"/>
    <property type="match status" value="1"/>
</dbReference>
<gene>
    <name evidence="3" type="ORF">PPERSA_03000</name>
</gene>
<feature type="domain" description="PH" evidence="2">
    <location>
        <begin position="487"/>
        <end position="588"/>
    </location>
</feature>
<dbReference type="InterPro" id="IPR011993">
    <property type="entry name" value="PH-like_dom_sf"/>
</dbReference>
<dbReference type="Gene3D" id="2.30.29.30">
    <property type="entry name" value="Pleckstrin-homology domain (PH domain)/Phosphotyrosine-binding domain (PTB)"/>
    <property type="match status" value="1"/>
</dbReference>
<protein>
    <recommendedName>
        <fullName evidence="2">PH domain-containing protein</fullName>
    </recommendedName>
</protein>
<feature type="compositionally biased region" description="Polar residues" evidence="1">
    <location>
        <begin position="35"/>
        <end position="61"/>
    </location>
</feature>
<dbReference type="OrthoDB" id="289113at2759"/>
<feature type="compositionally biased region" description="Low complexity" evidence="1">
    <location>
        <begin position="62"/>
        <end position="90"/>
    </location>
</feature>
<dbReference type="InterPro" id="IPR001849">
    <property type="entry name" value="PH_domain"/>
</dbReference>
<proteinExistence type="predicted"/>
<feature type="region of interest" description="Disordered" evidence="1">
    <location>
        <begin position="823"/>
        <end position="845"/>
    </location>
</feature>
<keyword evidence="4" id="KW-1185">Reference proteome</keyword>
<dbReference type="InterPro" id="IPR038765">
    <property type="entry name" value="Papain-like_cys_pep_sf"/>
</dbReference>
<evidence type="ECO:0000256" key="1">
    <source>
        <dbReference type="SAM" id="MobiDB-lite"/>
    </source>
</evidence>
<organism evidence="3 4">
    <name type="scientific">Pseudocohnilembus persalinus</name>
    <name type="common">Ciliate</name>
    <dbReference type="NCBI Taxonomy" id="266149"/>
    <lineage>
        <taxon>Eukaryota</taxon>
        <taxon>Sar</taxon>
        <taxon>Alveolata</taxon>
        <taxon>Ciliophora</taxon>
        <taxon>Intramacronucleata</taxon>
        <taxon>Oligohymenophorea</taxon>
        <taxon>Scuticociliatia</taxon>
        <taxon>Philasterida</taxon>
        <taxon>Pseudocohnilembidae</taxon>
        <taxon>Pseudocohnilembus</taxon>
    </lineage>
</organism>
<accession>A0A0V0QEW6</accession>
<dbReference type="OMA" id="ISSGHYW"/>
<dbReference type="PROSITE" id="PS50003">
    <property type="entry name" value="PH_DOMAIN"/>
    <property type="match status" value="1"/>
</dbReference>
<dbReference type="PANTHER" id="PTHR47112">
    <property type="entry name" value="PX DOMAIN-CONTAINING PROTEIN"/>
    <property type="match status" value="1"/>
</dbReference>
<dbReference type="Proteomes" id="UP000054937">
    <property type="component" value="Unassembled WGS sequence"/>
</dbReference>
<evidence type="ECO:0000259" key="2">
    <source>
        <dbReference type="PROSITE" id="PS50003"/>
    </source>
</evidence>
<name>A0A0V0QEW6_PSEPJ</name>
<dbReference type="EMBL" id="LDAU01000182">
    <property type="protein sequence ID" value="KRX00740.1"/>
    <property type="molecule type" value="Genomic_DNA"/>
</dbReference>
<reference evidence="3 4" key="1">
    <citation type="journal article" date="2015" name="Sci. Rep.">
        <title>Genome of the facultative scuticociliatosis pathogen Pseudocohnilembus persalinus provides insight into its virulence through horizontal gene transfer.</title>
        <authorList>
            <person name="Xiong J."/>
            <person name="Wang G."/>
            <person name="Cheng J."/>
            <person name="Tian M."/>
            <person name="Pan X."/>
            <person name="Warren A."/>
            <person name="Jiang C."/>
            <person name="Yuan D."/>
            <person name="Miao W."/>
        </authorList>
    </citation>
    <scope>NUCLEOTIDE SEQUENCE [LARGE SCALE GENOMIC DNA]</scope>
    <source>
        <strain evidence="3">36N120E</strain>
    </source>
</reference>
<evidence type="ECO:0000313" key="4">
    <source>
        <dbReference type="Proteomes" id="UP000054937"/>
    </source>
</evidence>